<sequence length="344" mass="38109">MRTRRGVCYSAPPEDLRRVRRRKLDPFEALPDDLILSIFANLSATADSPSDLISLLLVCKRFNGLAMDPTVLSVASEKCLGIREQRWCDPAQRFLKRCVDAGNVEACFILGMIKFYALGSRPTGAALMARAAMRRHAAALYSLAVIQFNGSGGSKHDRDLRAGFALCFRAAGCGGLDALRELAYCLQDGYGVKRSIPSGRRLLVLAASLELGYLAPAAEEHVHVANQFLCDWFATRKDTLEGKGLRLCSHDQCGRVETRVHEFRRCSVCGLVNYCSRSCQALHWRKGHKAECVPIDQFLDDAKFWGFGEKICNIYKLKVVTRAVAWREGQAATVSLVLEFVGAN</sequence>
<dbReference type="Proteomes" id="UP001140206">
    <property type="component" value="Chromosome 2"/>
</dbReference>
<dbReference type="InterPro" id="IPR044508">
    <property type="entry name" value="At5g50450/At1g67340-like"/>
</dbReference>
<dbReference type="Pfam" id="PF23310">
    <property type="entry name" value="TPR_27"/>
    <property type="match status" value="1"/>
</dbReference>
<name>A0AAV8FBE1_9POAL</name>
<dbReference type="InterPro" id="IPR057136">
    <property type="entry name" value="At2g35280_TPR_dom"/>
</dbReference>
<dbReference type="CDD" id="cd09917">
    <property type="entry name" value="F-box_SF"/>
    <property type="match status" value="1"/>
</dbReference>
<dbReference type="InterPro" id="IPR002893">
    <property type="entry name" value="Znf_MYND"/>
</dbReference>
<evidence type="ECO:0000313" key="7">
    <source>
        <dbReference type="Proteomes" id="UP001140206"/>
    </source>
</evidence>
<keyword evidence="3" id="KW-0862">Zinc</keyword>
<gene>
    <name evidence="6" type="ORF">LUZ62_042186</name>
</gene>
<comment type="caution">
    <text evidence="6">The sequence shown here is derived from an EMBL/GenBank/DDBJ whole genome shotgun (WGS) entry which is preliminary data.</text>
</comment>
<dbReference type="GO" id="GO:0008270">
    <property type="term" value="F:zinc ion binding"/>
    <property type="evidence" value="ECO:0007669"/>
    <property type="project" value="UniProtKB-KW"/>
</dbReference>
<evidence type="ECO:0000259" key="5">
    <source>
        <dbReference type="PROSITE" id="PS50865"/>
    </source>
</evidence>
<dbReference type="InterPro" id="IPR011990">
    <property type="entry name" value="TPR-like_helical_dom_sf"/>
</dbReference>
<evidence type="ECO:0000256" key="1">
    <source>
        <dbReference type="ARBA" id="ARBA00022723"/>
    </source>
</evidence>
<dbReference type="PANTHER" id="PTHR46758">
    <property type="entry name" value="MYND DOMAIN-CONTAINING"/>
    <property type="match status" value="1"/>
</dbReference>
<keyword evidence="1" id="KW-0479">Metal-binding</keyword>
<dbReference type="SUPFAM" id="SSF81383">
    <property type="entry name" value="F-box domain"/>
    <property type="match status" value="1"/>
</dbReference>
<dbReference type="FunFam" id="6.10.140.2220:FF:000033">
    <property type="entry name" value="Predicted protein"/>
    <property type="match status" value="1"/>
</dbReference>
<dbReference type="PROSITE" id="PS50865">
    <property type="entry name" value="ZF_MYND_2"/>
    <property type="match status" value="1"/>
</dbReference>
<keyword evidence="2 4" id="KW-0863">Zinc-finger</keyword>
<dbReference type="Gene3D" id="1.25.40.10">
    <property type="entry name" value="Tetratricopeptide repeat domain"/>
    <property type="match status" value="1"/>
</dbReference>
<evidence type="ECO:0000313" key="6">
    <source>
        <dbReference type="EMBL" id="KAJ4790940.1"/>
    </source>
</evidence>
<proteinExistence type="predicted"/>
<dbReference type="Pfam" id="PF12937">
    <property type="entry name" value="F-box-like"/>
    <property type="match status" value="1"/>
</dbReference>
<evidence type="ECO:0000256" key="3">
    <source>
        <dbReference type="ARBA" id="ARBA00022833"/>
    </source>
</evidence>
<dbReference type="Gene3D" id="1.20.1280.50">
    <property type="match status" value="1"/>
</dbReference>
<evidence type="ECO:0000256" key="4">
    <source>
        <dbReference type="PROSITE-ProRule" id="PRU00134"/>
    </source>
</evidence>
<dbReference type="AlphaFoldDB" id="A0AAV8FBE1"/>
<dbReference type="PANTHER" id="PTHR46758:SF2">
    <property type="entry name" value="OJ1485_B09.11 PROTEIN"/>
    <property type="match status" value="1"/>
</dbReference>
<keyword evidence="7" id="KW-1185">Reference proteome</keyword>
<dbReference type="InterPro" id="IPR036047">
    <property type="entry name" value="F-box-like_dom_sf"/>
</dbReference>
<dbReference type="Gene3D" id="6.10.140.2220">
    <property type="match status" value="1"/>
</dbReference>
<dbReference type="Pfam" id="PF01753">
    <property type="entry name" value="zf-MYND"/>
    <property type="match status" value="1"/>
</dbReference>
<reference evidence="6" key="1">
    <citation type="submission" date="2022-08" db="EMBL/GenBank/DDBJ databases">
        <authorList>
            <person name="Marques A."/>
        </authorList>
    </citation>
    <scope>NUCLEOTIDE SEQUENCE</scope>
    <source>
        <strain evidence="6">RhyPub2mFocal</strain>
        <tissue evidence="6">Leaves</tissue>
    </source>
</reference>
<dbReference type="SUPFAM" id="SSF144232">
    <property type="entry name" value="HIT/MYND zinc finger-like"/>
    <property type="match status" value="1"/>
</dbReference>
<protein>
    <submittedName>
        <fullName evidence="6">HCP-like superfamily protein with MYND-type zinc finger</fullName>
    </submittedName>
</protein>
<dbReference type="InterPro" id="IPR001810">
    <property type="entry name" value="F-box_dom"/>
</dbReference>
<feature type="domain" description="MYND-type" evidence="5">
    <location>
        <begin position="250"/>
        <end position="292"/>
    </location>
</feature>
<dbReference type="EMBL" id="JAMFTS010000002">
    <property type="protein sequence ID" value="KAJ4790940.1"/>
    <property type="molecule type" value="Genomic_DNA"/>
</dbReference>
<dbReference type="SUPFAM" id="SSF81901">
    <property type="entry name" value="HCP-like"/>
    <property type="match status" value="1"/>
</dbReference>
<accession>A0AAV8FBE1</accession>
<evidence type="ECO:0000256" key="2">
    <source>
        <dbReference type="ARBA" id="ARBA00022771"/>
    </source>
</evidence>
<organism evidence="6 7">
    <name type="scientific">Rhynchospora pubera</name>
    <dbReference type="NCBI Taxonomy" id="906938"/>
    <lineage>
        <taxon>Eukaryota</taxon>
        <taxon>Viridiplantae</taxon>
        <taxon>Streptophyta</taxon>
        <taxon>Embryophyta</taxon>
        <taxon>Tracheophyta</taxon>
        <taxon>Spermatophyta</taxon>
        <taxon>Magnoliopsida</taxon>
        <taxon>Liliopsida</taxon>
        <taxon>Poales</taxon>
        <taxon>Cyperaceae</taxon>
        <taxon>Cyperoideae</taxon>
        <taxon>Rhynchosporeae</taxon>
        <taxon>Rhynchospora</taxon>
    </lineage>
</organism>